<dbReference type="Pfam" id="PF01739">
    <property type="entry name" value="CheR"/>
    <property type="match status" value="1"/>
</dbReference>
<evidence type="ECO:0000256" key="4">
    <source>
        <dbReference type="ARBA" id="ARBA00022691"/>
    </source>
</evidence>
<comment type="function">
    <text evidence="5">Methylation of the membrane-bound methyl-accepting chemotaxis proteins (MCP) to form gamma-glutamyl methyl ester residues in MCP.</text>
</comment>
<dbReference type="EC" id="2.1.1.80" evidence="5"/>
<dbReference type="RefSeq" id="WP_379954589.1">
    <property type="nucleotide sequence ID" value="NZ_JAUYVI010000002.1"/>
</dbReference>
<comment type="caution">
    <text evidence="8">The sequence shown here is derived from an EMBL/GenBank/DDBJ whole genome shotgun (WGS) entry which is preliminary data.</text>
</comment>
<dbReference type="PROSITE" id="PS50123">
    <property type="entry name" value="CHER"/>
    <property type="match status" value="1"/>
</dbReference>
<name>A0ABU0YJ60_9PROT</name>
<keyword evidence="9" id="KW-1185">Reference proteome</keyword>
<evidence type="ECO:0000259" key="7">
    <source>
        <dbReference type="PROSITE" id="PS50123"/>
    </source>
</evidence>
<sequence length="304" mass="34162">MNAITKNTAVATAAGSVRESHGSHSSAHGGNSLSRKDFEKLAKFIHGYSGIKMPPNKLTMVEGRLRRRLKATGYATFAQYCHYLFEQGGLEDEQVHLIDAVTTNKTEFFREPDHFRILEENVLGEVMRHRAGRKPVKIWSAASSIGAEPYTLAMVAAEFAARNRGFEYSILATDLCTQVLETAVLGIYPEAMMAPVPDALYQRYVLRDKNPKRGLARIVPELRTQVRYARLNLMDTSYPLDTDFDVIFCRNILIYFDKPTQNAVLQRLCSHLRPGGYLFMGHSETLAGFDLPLTLAGPTVFRRN</sequence>
<dbReference type="SMART" id="SM00138">
    <property type="entry name" value="MeTrc"/>
    <property type="match status" value="1"/>
</dbReference>
<keyword evidence="4 5" id="KW-0949">S-adenosyl-L-methionine</keyword>
<dbReference type="PIRSF" id="PIRSF000410">
    <property type="entry name" value="CheR"/>
    <property type="match status" value="1"/>
</dbReference>
<dbReference type="InterPro" id="IPR022642">
    <property type="entry name" value="CheR_C"/>
</dbReference>
<dbReference type="Pfam" id="PF03705">
    <property type="entry name" value="CheR_N"/>
    <property type="match status" value="1"/>
</dbReference>
<feature type="domain" description="CheR-type methyltransferase" evidence="7">
    <location>
        <begin position="26"/>
        <end position="304"/>
    </location>
</feature>
<dbReference type="Proteomes" id="UP001230156">
    <property type="component" value="Unassembled WGS sequence"/>
</dbReference>
<organism evidence="8 9">
    <name type="scientific">Dongia sedimenti</name>
    <dbReference type="NCBI Taxonomy" id="3064282"/>
    <lineage>
        <taxon>Bacteria</taxon>
        <taxon>Pseudomonadati</taxon>
        <taxon>Pseudomonadota</taxon>
        <taxon>Alphaproteobacteria</taxon>
        <taxon>Rhodospirillales</taxon>
        <taxon>Dongiaceae</taxon>
        <taxon>Dongia</taxon>
    </lineage>
</organism>
<dbReference type="InterPro" id="IPR026024">
    <property type="entry name" value="Chemotaxis_MeTrfase_CheR"/>
</dbReference>
<accession>A0ABU0YJ60</accession>
<feature type="compositionally biased region" description="Low complexity" evidence="6">
    <location>
        <begin position="23"/>
        <end position="33"/>
    </location>
</feature>
<keyword evidence="3 5" id="KW-0808">Transferase</keyword>
<dbReference type="InterPro" id="IPR050903">
    <property type="entry name" value="Bact_Chemotaxis_MeTrfase"/>
</dbReference>
<dbReference type="Gene3D" id="3.40.50.150">
    <property type="entry name" value="Vaccinia Virus protein VP39"/>
    <property type="match status" value="1"/>
</dbReference>
<dbReference type="PANTHER" id="PTHR24422:SF26">
    <property type="entry name" value="CHEMOTAXIS PROTEIN METHYLTRANSFERASE"/>
    <property type="match status" value="1"/>
</dbReference>
<evidence type="ECO:0000313" key="9">
    <source>
        <dbReference type="Proteomes" id="UP001230156"/>
    </source>
</evidence>
<dbReference type="Gene3D" id="1.10.155.10">
    <property type="entry name" value="Chemotaxis receptor methyltransferase CheR, N-terminal domain"/>
    <property type="match status" value="1"/>
</dbReference>
<evidence type="ECO:0000256" key="1">
    <source>
        <dbReference type="ARBA" id="ARBA00001541"/>
    </source>
</evidence>
<evidence type="ECO:0000256" key="6">
    <source>
        <dbReference type="SAM" id="MobiDB-lite"/>
    </source>
</evidence>
<dbReference type="PRINTS" id="PR00996">
    <property type="entry name" value="CHERMTFRASE"/>
</dbReference>
<evidence type="ECO:0000256" key="3">
    <source>
        <dbReference type="ARBA" id="ARBA00022679"/>
    </source>
</evidence>
<dbReference type="PANTHER" id="PTHR24422">
    <property type="entry name" value="CHEMOTAXIS PROTEIN METHYLTRANSFERASE"/>
    <property type="match status" value="1"/>
</dbReference>
<comment type="catalytic activity">
    <reaction evidence="1 5">
        <text>L-glutamyl-[protein] + S-adenosyl-L-methionine = [protein]-L-glutamate 5-O-methyl ester + S-adenosyl-L-homocysteine</text>
        <dbReference type="Rhea" id="RHEA:24452"/>
        <dbReference type="Rhea" id="RHEA-COMP:10208"/>
        <dbReference type="Rhea" id="RHEA-COMP:10311"/>
        <dbReference type="ChEBI" id="CHEBI:29973"/>
        <dbReference type="ChEBI" id="CHEBI:57856"/>
        <dbReference type="ChEBI" id="CHEBI:59789"/>
        <dbReference type="ChEBI" id="CHEBI:82795"/>
        <dbReference type="EC" id="2.1.1.80"/>
    </reaction>
</comment>
<feature type="region of interest" description="Disordered" evidence="6">
    <location>
        <begin position="12"/>
        <end position="33"/>
    </location>
</feature>
<evidence type="ECO:0000256" key="5">
    <source>
        <dbReference type="PIRNR" id="PIRNR000410"/>
    </source>
</evidence>
<dbReference type="InterPro" id="IPR036804">
    <property type="entry name" value="CheR_N_sf"/>
</dbReference>
<dbReference type="EMBL" id="JAUYVI010000002">
    <property type="protein sequence ID" value="MDQ7247185.1"/>
    <property type="molecule type" value="Genomic_DNA"/>
</dbReference>
<gene>
    <name evidence="8" type="ORF">Q8A70_05890</name>
</gene>
<dbReference type="SUPFAM" id="SSF53335">
    <property type="entry name" value="S-adenosyl-L-methionine-dependent methyltransferases"/>
    <property type="match status" value="1"/>
</dbReference>
<proteinExistence type="predicted"/>
<evidence type="ECO:0000313" key="8">
    <source>
        <dbReference type="EMBL" id="MDQ7247185.1"/>
    </source>
</evidence>
<keyword evidence="2 5" id="KW-0489">Methyltransferase</keyword>
<dbReference type="InterPro" id="IPR022641">
    <property type="entry name" value="CheR_N"/>
</dbReference>
<evidence type="ECO:0000256" key="2">
    <source>
        <dbReference type="ARBA" id="ARBA00022603"/>
    </source>
</evidence>
<dbReference type="InterPro" id="IPR000780">
    <property type="entry name" value="CheR_MeTrfase"/>
</dbReference>
<reference evidence="9" key="1">
    <citation type="submission" date="2023-08" db="EMBL/GenBank/DDBJ databases">
        <title>Rhodospirillaceae gen. nov., a novel taxon isolated from the Yangtze River Yuezi River estuary sludge.</title>
        <authorList>
            <person name="Ruan L."/>
        </authorList>
    </citation>
    <scope>NUCLEOTIDE SEQUENCE [LARGE SCALE GENOMIC DNA]</scope>
    <source>
        <strain evidence="9">R-7</strain>
    </source>
</reference>
<protein>
    <recommendedName>
        <fullName evidence="5">Chemotaxis protein methyltransferase</fullName>
        <ecNumber evidence="5">2.1.1.80</ecNumber>
    </recommendedName>
</protein>
<dbReference type="InterPro" id="IPR029063">
    <property type="entry name" value="SAM-dependent_MTases_sf"/>
</dbReference>
<dbReference type="SUPFAM" id="SSF47757">
    <property type="entry name" value="Chemotaxis receptor methyltransferase CheR, N-terminal domain"/>
    <property type="match status" value="1"/>
</dbReference>